<evidence type="ECO:0000256" key="6">
    <source>
        <dbReference type="ARBA" id="ARBA00022679"/>
    </source>
</evidence>
<gene>
    <name evidence="15" type="ORF">MKZ38_004596</name>
</gene>
<evidence type="ECO:0000256" key="13">
    <source>
        <dbReference type="ARBA" id="ARBA00048679"/>
    </source>
</evidence>
<evidence type="ECO:0000256" key="7">
    <source>
        <dbReference type="ARBA" id="ARBA00022741"/>
    </source>
</evidence>
<evidence type="ECO:0000256" key="9">
    <source>
        <dbReference type="ARBA" id="ARBA00022840"/>
    </source>
</evidence>
<comment type="catalytic activity">
    <reaction evidence="13">
        <text>L-seryl-[protein] + ATP = O-phospho-L-seryl-[protein] + ADP + H(+)</text>
        <dbReference type="Rhea" id="RHEA:17989"/>
        <dbReference type="Rhea" id="RHEA-COMP:9863"/>
        <dbReference type="Rhea" id="RHEA-COMP:11604"/>
        <dbReference type="ChEBI" id="CHEBI:15378"/>
        <dbReference type="ChEBI" id="CHEBI:29999"/>
        <dbReference type="ChEBI" id="CHEBI:30616"/>
        <dbReference type="ChEBI" id="CHEBI:83421"/>
        <dbReference type="ChEBI" id="CHEBI:456216"/>
        <dbReference type="EC" id="2.7.11.1"/>
    </reaction>
</comment>
<dbReference type="GO" id="GO:0004674">
    <property type="term" value="F:protein serine/threonine kinase activity"/>
    <property type="evidence" value="ECO:0007669"/>
    <property type="project" value="UniProtKB-EC"/>
</dbReference>
<evidence type="ECO:0000313" key="15">
    <source>
        <dbReference type="EMBL" id="KAJ2905729.1"/>
    </source>
</evidence>
<dbReference type="EMBL" id="JAKWBI020000026">
    <property type="protein sequence ID" value="KAJ2905729.1"/>
    <property type="molecule type" value="Genomic_DNA"/>
</dbReference>
<feature type="domain" description="Protein kinase" evidence="14">
    <location>
        <begin position="7"/>
        <end position="271"/>
    </location>
</feature>
<comment type="function">
    <text evidence="1">Component of the EKC/KEOPS complex that is required for the formation of a threonylcarbamoyl group on adenosine at position 37 (t(6)A37) in tRNAs that read codons beginning with adenine. The complex is probably involved in the transfer of the threonylcarbamoyl moiety of threonylcarbamoyl-AMP (TC-AMP) to the N6 group of A37. BUD32 has ATPase activity in the context of the EKC/KEOPS complex and likely plays a supporting role to the catalytic subunit KAE1. The EKC/KEOPS complex also promotes both telomere uncapping and telomere elongation. The complex is required for efficient recruitment of transcriptional coactivators.</text>
</comment>
<dbReference type="InterPro" id="IPR000719">
    <property type="entry name" value="Prot_kinase_dom"/>
</dbReference>
<evidence type="ECO:0000256" key="3">
    <source>
        <dbReference type="ARBA" id="ARBA00012513"/>
    </source>
</evidence>
<sequence>MSHITYLEIHRYLPQGVKRIIAHGGGCWIGEVDDMTVLKYPHTREEMKWVQIEAKILSILGRHPRIVQLKGRTKDGLLLEFAPNGNLHDYLMAHPEALVERRLAWCMQATEAVAYIHSKRILHCDIRQDNLLLDANLDLKLADFQGQHFSADGDILLDALSLESTKAYLPRKPADHASIRTDLFALGSAIYFITTGHELFPDLDKPEDEGEVERRFRAGEFPTDPHVCAAITAKCWKQLYSSARQVLADLEAVREAIARGETPDSVAENVVSVPDKDATPPPATSWLSGLCDDRQGLKVPPPYRQLVGFD</sequence>
<evidence type="ECO:0000256" key="2">
    <source>
        <dbReference type="ARBA" id="ARBA00011534"/>
    </source>
</evidence>
<dbReference type="InterPro" id="IPR051681">
    <property type="entry name" value="Ser/Thr_Kinases-Pseudokinases"/>
</dbReference>
<evidence type="ECO:0000256" key="5">
    <source>
        <dbReference type="ARBA" id="ARBA00019973"/>
    </source>
</evidence>
<organism evidence="15 16">
    <name type="scientific">Zalerion maritima</name>
    <dbReference type="NCBI Taxonomy" id="339359"/>
    <lineage>
        <taxon>Eukaryota</taxon>
        <taxon>Fungi</taxon>
        <taxon>Dikarya</taxon>
        <taxon>Ascomycota</taxon>
        <taxon>Pezizomycotina</taxon>
        <taxon>Sordariomycetes</taxon>
        <taxon>Lulworthiomycetidae</taxon>
        <taxon>Lulworthiales</taxon>
        <taxon>Lulworthiaceae</taxon>
        <taxon>Zalerion</taxon>
    </lineage>
</organism>
<keyword evidence="16" id="KW-1185">Reference proteome</keyword>
<evidence type="ECO:0000256" key="12">
    <source>
        <dbReference type="ARBA" id="ARBA00047899"/>
    </source>
</evidence>
<dbReference type="PROSITE" id="PS00109">
    <property type="entry name" value="PROTEIN_KINASE_TYR"/>
    <property type="match status" value="1"/>
</dbReference>
<dbReference type="Proteomes" id="UP001201980">
    <property type="component" value="Unassembled WGS sequence"/>
</dbReference>
<accession>A0AAD5WXD7</accession>
<protein>
    <recommendedName>
        <fullName evidence="5">EKC/KEOPS complex subunit BUD32</fullName>
        <ecNumber evidence="3">2.7.11.1</ecNumber>
    </recommendedName>
    <alternativeName>
        <fullName evidence="10 11">Atypical Serine/threonine protein kinase BUD32</fullName>
    </alternativeName>
    <alternativeName>
        <fullName evidence="4">EKC/KEOPS complex subunit bud32</fullName>
    </alternativeName>
</protein>
<keyword evidence="9" id="KW-0067">ATP-binding</keyword>
<keyword evidence="8 15" id="KW-0418">Kinase</keyword>
<evidence type="ECO:0000259" key="14">
    <source>
        <dbReference type="PROSITE" id="PS50011"/>
    </source>
</evidence>
<dbReference type="InterPro" id="IPR008266">
    <property type="entry name" value="Tyr_kinase_AS"/>
</dbReference>
<evidence type="ECO:0000313" key="16">
    <source>
        <dbReference type="Proteomes" id="UP001201980"/>
    </source>
</evidence>
<dbReference type="AlphaFoldDB" id="A0AAD5WXD7"/>
<evidence type="ECO:0000256" key="1">
    <source>
        <dbReference type="ARBA" id="ARBA00003747"/>
    </source>
</evidence>
<evidence type="ECO:0000256" key="4">
    <source>
        <dbReference type="ARBA" id="ARBA00013948"/>
    </source>
</evidence>
<dbReference type="SUPFAM" id="SSF56112">
    <property type="entry name" value="Protein kinase-like (PK-like)"/>
    <property type="match status" value="1"/>
</dbReference>
<comment type="caution">
    <text evidence="15">The sequence shown here is derived from an EMBL/GenBank/DDBJ whole genome shotgun (WGS) entry which is preliminary data.</text>
</comment>
<comment type="subunit">
    <text evidence="2">Component of the EKC/KEOPS complex composed of at least BUD32, CGI121, GON7, KAE1 and PCC1; the whole complex dimerizes.</text>
</comment>
<evidence type="ECO:0000256" key="8">
    <source>
        <dbReference type="ARBA" id="ARBA00022777"/>
    </source>
</evidence>
<keyword evidence="7" id="KW-0547">Nucleotide-binding</keyword>
<dbReference type="PROSITE" id="PS50011">
    <property type="entry name" value="PROTEIN_KINASE_DOM"/>
    <property type="match status" value="1"/>
</dbReference>
<name>A0AAD5WXD7_9PEZI</name>
<dbReference type="PANTHER" id="PTHR44329">
    <property type="entry name" value="SERINE/THREONINE-PROTEIN KINASE TNNI3K-RELATED"/>
    <property type="match status" value="1"/>
</dbReference>
<proteinExistence type="predicted"/>
<dbReference type="Pfam" id="PF00069">
    <property type="entry name" value="Pkinase"/>
    <property type="match status" value="1"/>
</dbReference>
<keyword evidence="6" id="KW-0808">Transferase</keyword>
<dbReference type="Gene3D" id="1.10.510.10">
    <property type="entry name" value="Transferase(Phosphotransferase) domain 1"/>
    <property type="match status" value="1"/>
</dbReference>
<dbReference type="GO" id="GO:0005524">
    <property type="term" value="F:ATP binding"/>
    <property type="evidence" value="ECO:0007669"/>
    <property type="project" value="UniProtKB-KW"/>
</dbReference>
<evidence type="ECO:0000256" key="11">
    <source>
        <dbReference type="ARBA" id="ARBA00033194"/>
    </source>
</evidence>
<comment type="catalytic activity">
    <reaction evidence="12">
        <text>L-threonyl-[protein] + ATP = O-phospho-L-threonyl-[protein] + ADP + H(+)</text>
        <dbReference type="Rhea" id="RHEA:46608"/>
        <dbReference type="Rhea" id="RHEA-COMP:11060"/>
        <dbReference type="Rhea" id="RHEA-COMP:11605"/>
        <dbReference type="ChEBI" id="CHEBI:15378"/>
        <dbReference type="ChEBI" id="CHEBI:30013"/>
        <dbReference type="ChEBI" id="CHEBI:30616"/>
        <dbReference type="ChEBI" id="CHEBI:61977"/>
        <dbReference type="ChEBI" id="CHEBI:456216"/>
        <dbReference type="EC" id="2.7.11.1"/>
    </reaction>
</comment>
<dbReference type="PANTHER" id="PTHR44329:SF288">
    <property type="entry name" value="MITOGEN-ACTIVATED PROTEIN KINASE KINASE KINASE 20"/>
    <property type="match status" value="1"/>
</dbReference>
<dbReference type="EC" id="2.7.11.1" evidence="3"/>
<evidence type="ECO:0000256" key="10">
    <source>
        <dbReference type="ARBA" id="ARBA00030980"/>
    </source>
</evidence>
<dbReference type="InterPro" id="IPR011009">
    <property type="entry name" value="Kinase-like_dom_sf"/>
</dbReference>
<reference evidence="15" key="1">
    <citation type="submission" date="2022-07" db="EMBL/GenBank/DDBJ databases">
        <title>Draft genome sequence of Zalerion maritima ATCC 34329, a (micro)plastics degrading marine fungus.</title>
        <authorList>
            <person name="Paco A."/>
            <person name="Goncalves M.F.M."/>
            <person name="Rocha-Santos T.A.P."/>
            <person name="Alves A."/>
        </authorList>
    </citation>
    <scope>NUCLEOTIDE SEQUENCE</scope>
    <source>
        <strain evidence="15">ATCC 34329</strain>
    </source>
</reference>